<sequence>MTFADTIKWSVSQSEVGMLMYRLRKMNLKQMIIFND</sequence>
<dbReference type="HOGENOM" id="CLU_3356803_0_0_9"/>
<reference evidence="1 2" key="1">
    <citation type="journal article" date="2013" name="PLoS ONE">
        <title>Genomic Analysis by Deep Sequencing of the Probiotic Lactobacillus brevis KB290 Harboring Nine Plasmids Reveals Genomic Stability.</title>
        <authorList>
            <person name="Fukao M."/>
            <person name="Oshima K."/>
            <person name="Morita H."/>
            <person name="Toh H."/>
            <person name="Suda W."/>
            <person name="Kim S.W."/>
            <person name="Suzuki S."/>
            <person name="Yakabe T."/>
            <person name="Hattori M."/>
            <person name="Yajima N."/>
        </authorList>
    </citation>
    <scope>NUCLEOTIDE SEQUENCE [LARGE SCALE GENOMIC DNA]</scope>
    <source>
        <strain evidence="1 2">KB290</strain>
    </source>
</reference>
<dbReference type="EMBL" id="AP012167">
    <property type="protein sequence ID" value="BAN07590.1"/>
    <property type="molecule type" value="Genomic_DNA"/>
</dbReference>
<organism evidence="1 2">
    <name type="scientific">Levilactobacillus brevis KB290</name>
    <dbReference type="NCBI Taxonomy" id="1001583"/>
    <lineage>
        <taxon>Bacteria</taxon>
        <taxon>Bacillati</taxon>
        <taxon>Bacillota</taxon>
        <taxon>Bacilli</taxon>
        <taxon>Lactobacillales</taxon>
        <taxon>Lactobacillaceae</taxon>
        <taxon>Levilactobacillus</taxon>
    </lineage>
</organism>
<proteinExistence type="predicted"/>
<gene>
    <name evidence="1" type="ORF">LVISKB_1955</name>
</gene>
<dbReference type="AlphaFoldDB" id="M5AGQ4"/>
<dbReference type="Proteomes" id="UP000012042">
    <property type="component" value="Chromosome"/>
</dbReference>
<dbReference type="KEGG" id="lbk:LVISKB_1955"/>
<accession>M5AGQ4</accession>
<protein>
    <submittedName>
        <fullName evidence="1">Uncharacterized protein</fullName>
    </submittedName>
</protein>
<evidence type="ECO:0000313" key="2">
    <source>
        <dbReference type="Proteomes" id="UP000012042"/>
    </source>
</evidence>
<name>M5AGQ4_LEVBR</name>
<evidence type="ECO:0000313" key="1">
    <source>
        <dbReference type="EMBL" id="BAN07590.1"/>
    </source>
</evidence>